<dbReference type="EMBL" id="JAQJAN010000024">
    <property type="protein sequence ID" value="KAJ5700894.1"/>
    <property type="molecule type" value="Genomic_DNA"/>
</dbReference>
<keyword evidence="3" id="KW-1185">Reference proteome</keyword>
<dbReference type="Gene3D" id="1.25.40.10">
    <property type="entry name" value="Tetratricopeptide repeat domain"/>
    <property type="match status" value="2"/>
</dbReference>
<name>A0AAD6HA37_9EURO</name>
<comment type="caution">
    <text evidence="2">The sequence shown here is derived from an EMBL/GenBank/DDBJ whole genome shotgun (WGS) entry which is preliminary data.</text>
</comment>
<gene>
    <name evidence="2" type="ORF">N7493_011940</name>
</gene>
<dbReference type="SUPFAM" id="SSF48452">
    <property type="entry name" value="TPR-like"/>
    <property type="match status" value="2"/>
</dbReference>
<dbReference type="InterPro" id="IPR011990">
    <property type="entry name" value="TPR-like_helical_dom_sf"/>
</dbReference>
<reference evidence="2" key="1">
    <citation type="journal article" date="2023" name="IMA Fungus">
        <title>Comparative genomic study of the Penicillium genus elucidates a diverse pangenome and 15 lateral gene transfer events.</title>
        <authorList>
            <person name="Petersen C."/>
            <person name="Sorensen T."/>
            <person name="Nielsen M.R."/>
            <person name="Sondergaard T.E."/>
            <person name="Sorensen J.L."/>
            <person name="Fitzpatrick D.A."/>
            <person name="Frisvad J.C."/>
            <person name="Nielsen K.L."/>
        </authorList>
    </citation>
    <scope>NUCLEOTIDE SEQUENCE</scope>
    <source>
        <strain evidence="2">IBT 17514</strain>
    </source>
</reference>
<feature type="region of interest" description="Disordered" evidence="1">
    <location>
        <begin position="24"/>
        <end position="43"/>
    </location>
</feature>
<reference evidence="2" key="2">
    <citation type="submission" date="2023-01" db="EMBL/GenBank/DDBJ databases">
        <authorList>
            <person name="Petersen C."/>
        </authorList>
    </citation>
    <scope>NUCLEOTIDE SEQUENCE</scope>
    <source>
        <strain evidence="2">IBT 17514</strain>
    </source>
</reference>
<evidence type="ECO:0000313" key="3">
    <source>
        <dbReference type="Proteomes" id="UP001215712"/>
    </source>
</evidence>
<dbReference type="Pfam" id="PF13424">
    <property type="entry name" value="TPR_12"/>
    <property type="match status" value="1"/>
</dbReference>
<dbReference type="PANTHER" id="PTHR46082:SF11">
    <property type="entry name" value="AAA+ ATPASE DOMAIN-CONTAINING PROTEIN-RELATED"/>
    <property type="match status" value="1"/>
</dbReference>
<evidence type="ECO:0008006" key="4">
    <source>
        <dbReference type="Google" id="ProtNLM"/>
    </source>
</evidence>
<protein>
    <recommendedName>
        <fullName evidence="4">Kinesin light chain</fullName>
    </recommendedName>
</protein>
<organism evidence="2 3">
    <name type="scientific">Penicillium malachiteum</name>
    <dbReference type="NCBI Taxonomy" id="1324776"/>
    <lineage>
        <taxon>Eukaryota</taxon>
        <taxon>Fungi</taxon>
        <taxon>Dikarya</taxon>
        <taxon>Ascomycota</taxon>
        <taxon>Pezizomycotina</taxon>
        <taxon>Eurotiomycetes</taxon>
        <taxon>Eurotiomycetidae</taxon>
        <taxon>Eurotiales</taxon>
        <taxon>Aspergillaceae</taxon>
        <taxon>Penicillium</taxon>
    </lineage>
</organism>
<dbReference type="InterPro" id="IPR053137">
    <property type="entry name" value="NLR-like"/>
</dbReference>
<dbReference type="AlphaFoldDB" id="A0AAD6HA37"/>
<dbReference type="Proteomes" id="UP001215712">
    <property type="component" value="Unassembled WGS sequence"/>
</dbReference>
<proteinExistence type="predicted"/>
<dbReference type="PANTHER" id="PTHR46082">
    <property type="entry name" value="ATP/GTP-BINDING PROTEIN-RELATED"/>
    <property type="match status" value="1"/>
</dbReference>
<accession>A0AAD6HA37</accession>
<dbReference type="Pfam" id="PF13374">
    <property type="entry name" value="TPR_10"/>
    <property type="match status" value="3"/>
</dbReference>
<feature type="compositionally biased region" description="Acidic residues" evidence="1">
    <location>
        <begin position="25"/>
        <end position="37"/>
    </location>
</feature>
<evidence type="ECO:0000313" key="2">
    <source>
        <dbReference type="EMBL" id="KAJ5700894.1"/>
    </source>
</evidence>
<sequence length="444" mass="50085">MSFFNWQGIPEDLLCVLDEPSGLMQDDENTSSDEDTDCPSGPDVNDEFESDIIILKDYSFITSGKDSTSMVFTMHRLVQLTALLWLKTYGQEEEWKNCFIKNLHREFPTGAYENWERCRALFPHVRSVLAHRPKSQDSLYNWAALLYKGAWYATESGSISVAEEMAAMSRKQRIKIYGAEDKEALDSTALLAEVYELEADGKRQSSSIIANLAPTLWEQGRWEEAEQLELQAMEMSKIKLGADYPDTLIIIAILALALKSMGSLTFTLWNQGRWEEAKKLQVQVMAISKVKLGADHPDRLKSMGSLALTLWDQGRRKEVEQLELQVMEMSKVKLGADHPDTLTSMGNMASTLWNQGRWKEAEQLELQVMEISKTKLGADHSSTLLSMANLAFTWEATGQHSKAIDLLRACVAKEQRVLGPTHPDTVSDAETLLKWETAHLNLDA</sequence>
<evidence type="ECO:0000256" key="1">
    <source>
        <dbReference type="SAM" id="MobiDB-lite"/>
    </source>
</evidence>